<dbReference type="GO" id="GO:0005524">
    <property type="term" value="F:ATP binding"/>
    <property type="evidence" value="ECO:0007669"/>
    <property type="project" value="InterPro"/>
</dbReference>
<gene>
    <name evidence="3" type="ORF">B0H66DRAFT_636563</name>
</gene>
<dbReference type="AlphaFoldDB" id="A0AAE0MBL3"/>
<name>A0AAE0MBL3_9PEZI</name>
<evidence type="ECO:0000259" key="2">
    <source>
        <dbReference type="SMART" id="SM00382"/>
    </source>
</evidence>
<dbReference type="SMART" id="SM00382">
    <property type="entry name" value="AAA"/>
    <property type="match status" value="1"/>
</dbReference>
<feature type="domain" description="AAA+ ATPase" evidence="2">
    <location>
        <begin position="633"/>
        <end position="762"/>
    </location>
</feature>
<sequence length="1085" mass="120792">MDHNSAVEAQGAAGGKDHDSIHEETDQYGPIHPAPKPLPSTPIKVIPRVRKCGAAHYKNKFSPNENLYAVDVLESELPDAGPQLEDELKLRQVFPRKRSKDKVKTANLKLASMQKPRTQGFHFGPSGRMFVLRIRIQSPAILRIMSRIMTAGEETWETKPRTFLRPFSALLYYHARIREVLAGLQERWGGSSEGTLEPLHAGTRTPSSMAAESEHDGPTGRLAVDDCPDALADLRAYVRFMDEEVVDFYTQFDHLSSDVGNTPAKVRFQDLYYLFRVGELIFRPVGTGANKELGDRGLGNRTWRCYGTRPPTWTKQRTMPGADHRNYAGEEDGEITSFGVECYCIDYTGEEFCVITETFEIQPFKGEKPIKSLKVFPFRFADNHKEYSRLSLDLARRFLQSTKVRHGAYNGWSITKTTKGGPTTDVEGNELRRPEFIDSEVIVDFVEAFQTCPAWKPEAVVVKPEEPIPKQITDEFSICWWSDGDRTKLVRETSEILVLGVGVTTHERNANLSPDNPSRDKFLVRIRENDRDGKPTTEADLCQDESSPRCDLPLIVSRVFAYVLRDRKFAQLDIGRLSFVKKSSDAFQYLKIKQDHKTIIQSLVEQHFARKSSDRQGGGVDISSIDLIKGKGKGLFILLHGVPGVGKTATAEAIAAANGKPLFPITCGDLGLTPTEVEAALLRIFRLADTWNCVLLLDEVDTFFSQRARGDAVLAKNAVVSVFLRVLEYYDGLLFLTTNRPGAIDEAFKSRIHLKLYYPSLTLNQTMEIWEMNIERLEKIEQERCVATNGKAEPLKIMKKAILRFAEEKFASQKGTRWNGRQIRNAFQVASSLAHYDSRKHDKSPRLTVSHFDMIHSVTEDFDMFMHETIGKTDAEQAFERGDRADHWEATSHQEVDYYGGGGGGGRESDSGPPPPQPRSPRPGFGDGRRRRSSFNRSPSRGLGSGGGRPSGGGGGGGGGIFANSGSSAAAGQQRPQQLAGFRNPSIEVTDTRGGAGTPRDYFSRGRRDSERSEPNEDSYLSPPFGGGGGRINPLLSGDSGWRGGASSGSRKHVRDRSESKDAQRQGRSKRPKSDSDEEEDEVSE</sequence>
<keyword evidence="4" id="KW-1185">Reference proteome</keyword>
<evidence type="ECO:0000256" key="1">
    <source>
        <dbReference type="SAM" id="MobiDB-lite"/>
    </source>
</evidence>
<dbReference type="Pfam" id="PF00004">
    <property type="entry name" value="AAA"/>
    <property type="match status" value="1"/>
</dbReference>
<feature type="region of interest" description="Disordered" evidence="1">
    <location>
        <begin position="885"/>
        <end position="1085"/>
    </location>
</feature>
<dbReference type="PANTHER" id="PTHR46411:SF3">
    <property type="entry name" value="AAA+ ATPASE DOMAIN-CONTAINING PROTEIN"/>
    <property type="match status" value="1"/>
</dbReference>
<dbReference type="Proteomes" id="UP001283341">
    <property type="component" value="Unassembled WGS sequence"/>
</dbReference>
<protein>
    <submittedName>
        <fullName evidence="3">Aaa family ATPase</fullName>
    </submittedName>
</protein>
<dbReference type="Pfam" id="PF22942">
    <property type="entry name" value="DUF7025"/>
    <property type="match status" value="1"/>
</dbReference>
<feature type="region of interest" description="Disordered" evidence="1">
    <location>
        <begin position="192"/>
        <end position="219"/>
    </location>
</feature>
<dbReference type="PANTHER" id="PTHR46411">
    <property type="entry name" value="FAMILY ATPASE, PUTATIVE-RELATED"/>
    <property type="match status" value="1"/>
</dbReference>
<accession>A0AAE0MBL3</accession>
<evidence type="ECO:0000313" key="4">
    <source>
        <dbReference type="Proteomes" id="UP001283341"/>
    </source>
</evidence>
<organism evidence="3 4">
    <name type="scientific">Apodospora peruviana</name>
    <dbReference type="NCBI Taxonomy" id="516989"/>
    <lineage>
        <taxon>Eukaryota</taxon>
        <taxon>Fungi</taxon>
        <taxon>Dikarya</taxon>
        <taxon>Ascomycota</taxon>
        <taxon>Pezizomycotina</taxon>
        <taxon>Sordariomycetes</taxon>
        <taxon>Sordariomycetidae</taxon>
        <taxon>Sordariales</taxon>
        <taxon>Lasiosphaeriaceae</taxon>
        <taxon>Apodospora</taxon>
    </lineage>
</organism>
<feature type="region of interest" description="Disordered" evidence="1">
    <location>
        <begin position="1"/>
        <end position="43"/>
    </location>
</feature>
<comment type="caution">
    <text evidence="3">The sequence shown here is derived from an EMBL/GenBank/DDBJ whole genome shotgun (WGS) entry which is preliminary data.</text>
</comment>
<dbReference type="EMBL" id="JAUEDM010000002">
    <property type="protein sequence ID" value="KAK3325069.1"/>
    <property type="molecule type" value="Genomic_DNA"/>
</dbReference>
<feature type="compositionally biased region" description="Basic and acidic residues" evidence="1">
    <location>
        <begin position="15"/>
        <end position="25"/>
    </location>
</feature>
<feature type="compositionally biased region" description="Low complexity" evidence="1">
    <location>
        <begin position="962"/>
        <end position="978"/>
    </location>
</feature>
<dbReference type="InterPro" id="IPR003959">
    <property type="entry name" value="ATPase_AAA_core"/>
</dbReference>
<feature type="compositionally biased region" description="Basic and acidic residues" evidence="1">
    <location>
        <begin position="1002"/>
        <end position="1015"/>
    </location>
</feature>
<feature type="compositionally biased region" description="Pro residues" evidence="1">
    <location>
        <begin position="912"/>
        <end position="921"/>
    </location>
</feature>
<feature type="compositionally biased region" description="Acidic residues" evidence="1">
    <location>
        <begin position="1076"/>
        <end position="1085"/>
    </location>
</feature>
<dbReference type="InterPro" id="IPR003593">
    <property type="entry name" value="AAA+_ATPase"/>
</dbReference>
<dbReference type="InterPro" id="IPR027417">
    <property type="entry name" value="P-loop_NTPase"/>
</dbReference>
<dbReference type="InterPro" id="IPR056599">
    <property type="entry name" value="AAA_lid_fung"/>
</dbReference>
<feature type="compositionally biased region" description="Basic and acidic residues" evidence="1">
    <location>
        <begin position="885"/>
        <end position="896"/>
    </location>
</feature>
<reference evidence="3" key="2">
    <citation type="submission" date="2023-06" db="EMBL/GenBank/DDBJ databases">
        <authorList>
            <consortium name="Lawrence Berkeley National Laboratory"/>
            <person name="Haridas S."/>
            <person name="Hensen N."/>
            <person name="Bonometti L."/>
            <person name="Westerberg I."/>
            <person name="Brannstrom I.O."/>
            <person name="Guillou S."/>
            <person name="Cros-Aarteil S."/>
            <person name="Calhoun S."/>
            <person name="Kuo A."/>
            <person name="Mondo S."/>
            <person name="Pangilinan J."/>
            <person name="Riley R."/>
            <person name="Labutti K."/>
            <person name="Andreopoulos B."/>
            <person name="Lipzen A."/>
            <person name="Chen C."/>
            <person name="Yanf M."/>
            <person name="Daum C."/>
            <person name="Ng V."/>
            <person name="Clum A."/>
            <person name="Steindorff A."/>
            <person name="Ohm R."/>
            <person name="Martin F."/>
            <person name="Silar P."/>
            <person name="Natvig D."/>
            <person name="Lalanne C."/>
            <person name="Gautier V."/>
            <person name="Ament-Velasquez S.L."/>
            <person name="Kruys A."/>
            <person name="Hutchinson M.I."/>
            <person name="Powell A.J."/>
            <person name="Barry K."/>
            <person name="Miller A.N."/>
            <person name="Grigoriev I.V."/>
            <person name="Debuchy R."/>
            <person name="Gladieux P."/>
            <person name="Thoren M.H."/>
            <person name="Johannesson H."/>
        </authorList>
    </citation>
    <scope>NUCLEOTIDE SEQUENCE</scope>
    <source>
        <strain evidence="3">CBS 118394</strain>
    </source>
</reference>
<dbReference type="Gene3D" id="3.40.50.300">
    <property type="entry name" value="P-loop containing nucleotide triphosphate hydrolases"/>
    <property type="match status" value="1"/>
</dbReference>
<proteinExistence type="predicted"/>
<evidence type="ECO:0000313" key="3">
    <source>
        <dbReference type="EMBL" id="KAK3325069.1"/>
    </source>
</evidence>
<feature type="compositionally biased region" description="Basic and acidic residues" evidence="1">
    <location>
        <begin position="1056"/>
        <end position="1065"/>
    </location>
</feature>
<dbReference type="SUPFAM" id="SSF52540">
    <property type="entry name" value="P-loop containing nucleoside triphosphate hydrolases"/>
    <property type="match status" value="1"/>
</dbReference>
<feature type="compositionally biased region" description="Gly residues" evidence="1">
    <location>
        <begin position="943"/>
        <end position="961"/>
    </location>
</feature>
<dbReference type="Pfam" id="PF23232">
    <property type="entry name" value="AAA_lid_13"/>
    <property type="match status" value="1"/>
</dbReference>
<reference evidence="3" key="1">
    <citation type="journal article" date="2023" name="Mol. Phylogenet. Evol.">
        <title>Genome-scale phylogeny and comparative genomics of the fungal order Sordariales.</title>
        <authorList>
            <person name="Hensen N."/>
            <person name="Bonometti L."/>
            <person name="Westerberg I."/>
            <person name="Brannstrom I.O."/>
            <person name="Guillou S."/>
            <person name="Cros-Aarteil S."/>
            <person name="Calhoun S."/>
            <person name="Haridas S."/>
            <person name="Kuo A."/>
            <person name="Mondo S."/>
            <person name="Pangilinan J."/>
            <person name="Riley R."/>
            <person name="LaButti K."/>
            <person name="Andreopoulos B."/>
            <person name="Lipzen A."/>
            <person name="Chen C."/>
            <person name="Yan M."/>
            <person name="Daum C."/>
            <person name="Ng V."/>
            <person name="Clum A."/>
            <person name="Steindorff A."/>
            <person name="Ohm R.A."/>
            <person name="Martin F."/>
            <person name="Silar P."/>
            <person name="Natvig D.O."/>
            <person name="Lalanne C."/>
            <person name="Gautier V."/>
            <person name="Ament-Velasquez S.L."/>
            <person name="Kruys A."/>
            <person name="Hutchinson M.I."/>
            <person name="Powell A.J."/>
            <person name="Barry K."/>
            <person name="Miller A.N."/>
            <person name="Grigoriev I.V."/>
            <person name="Debuchy R."/>
            <person name="Gladieux P."/>
            <person name="Hiltunen Thoren M."/>
            <person name="Johannesson H."/>
        </authorList>
    </citation>
    <scope>NUCLEOTIDE SEQUENCE</scope>
    <source>
        <strain evidence="3">CBS 118394</strain>
    </source>
</reference>
<dbReference type="InterPro" id="IPR054289">
    <property type="entry name" value="DUF7025"/>
</dbReference>
<dbReference type="GO" id="GO:0016887">
    <property type="term" value="F:ATP hydrolysis activity"/>
    <property type="evidence" value="ECO:0007669"/>
    <property type="project" value="InterPro"/>
</dbReference>